<reference evidence="3" key="2">
    <citation type="submission" date="2016-06" db="EMBL/GenBank/DDBJ databases">
        <title>The genome of a short-lived fish provides insights into sex chromosome evolution and the genetic control of aging.</title>
        <authorList>
            <person name="Reichwald K."/>
            <person name="Felder M."/>
            <person name="Petzold A."/>
            <person name="Koch P."/>
            <person name="Groth M."/>
            <person name="Platzer M."/>
        </authorList>
    </citation>
    <scope>NUCLEOTIDE SEQUENCE</scope>
    <source>
        <tissue evidence="3">Brain</tissue>
    </source>
</reference>
<dbReference type="GO" id="GO:0006955">
    <property type="term" value="P:immune response"/>
    <property type="evidence" value="ECO:0007669"/>
    <property type="project" value="InterPro"/>
</dbReference>
<dbReference type="AlphaFoldDB" id="A0A1A8S7G5"/>
<dbReference type="SUPFAM" id="SSF54117">
    <property type="entry name" value="Interleukin 8-like chemokines"/>
    <property type="match status" value="1"/>
</dbReference>
<name>A0A1A8S7G5_9TELE</name>
<dbReference type="InterPro" id="IPR036048">
    <property type="entry name" value="Interleukin_8-like_sf"/>
</dbReference>
<dbReference type="InterPro" id="IPR001811">
    <property type="entry name" value="Chemokine_IL8-like_dom"/>
</dbReference>
<organism evidence="3">
    <name type="scientific">Nothobranchius rachovii</name>
    <name type="common">bluefin notho</name>
    <dbReference type="NCBI Taxonomy" id="451742"/>
    <lineage>
        <taxon>Eukaryota</taxon>
        <taxon>Metazoa</taxon>
        <taxon>Chordata</taxon>
        <taxon>Craniata</taxon>
        <taxon>Vertebrata</taxon>
        <taxon>Euteleostomi</taxon>
        <taxon>Actinopterygii</taxon>
        <taxon>Neopterygii</taxon>
        <taxon>Teleostei</taxon>
        <taxon>Neoteleostei</taxon>
        <taxon>Acanthomorphata</taxon>
        <taxon>Ovalentaria</taxon>
        <taxon>Atherinomorphae</taxon>
        <taxon>Cyprinodontiformes</taxon>
        <taxon>Nothobranchiidae</taxon>
        <taxon>Nothobranchius</taxon>
    </lineage>
</organism>
<dbReference type="EMBL" id="HAEH01022160">
    <property type="protein sequence ID" value="SBS13494.1"/>
    <property type="molecule type" value="Transcribed_RNA"/>
</dbReference>
<gene>
    <name evidence="3" type="primary">Nfu_g_1_023602</name>
</gene>
<sequence>SGPGSAAGARPDLRPGLRLAEFSISTMLSFSSSRAVFLLSLVAVMFLSGSEGDDKVSCCTSVTKNPVKDELLSCYEQKPKWGCKLHAFMVVTVKNALACVHPDAAWFKSHVKRKDCAPVINMPSAFEEEEEEEERELNTAGVFGVASRIRVNTFPGSSHDGRLAASAAAAAAGAPRHCGR</sequence>
<dbReference type="GO" id="GO:0008009">
    <property type="term" value="F:chemokine activity"/>
    <property type="evidence" value="ECO:0007669"/>
    <property type="project" value="InterPro"/>
</dbReference>
<accession>A0A1A8S7G5</accession>
<protein>
    <recommendedName>
        <fullName evidence="2">Chemokine interleukin-8-like domain-containing protein</fullName>
    </recommendedName>
</protein>
<dbReference type="Pfam" id="PF00048">
    <property type="entry name" value="IL8"/>
    <property type="match status" value="1"/>
</dbReference>
<feature type="domain" description="Chemokine interleukin-8-like" evidence="2">
    <location>
        <begin position="55"/>
        <end position="114"/>
    </location>
</feature>
<feature type="non-terminal residue" evidence="3">
    <location>
        <position position="1"/>
    </location>
</feature>
<dbReference type="SMART" id="SM00199">
    <property type="entry name" value="SCY"/>
    <property type="match status" value="1"/>
</dbReference>
<evidence type="ECO:0000313" key="3">
    <source>
        <dbReference type="EMBL" id="SBS13494.1"/>
    </source>
</evidence>
<evidence type="ECO:0000256" key="1">
    <source>
        <dbReference type="ARBA" id="ARBA00022514"/>
    </source>
</evidence>
<proteinExistence type="predicted"/>
<dbReference type="Gene3D" id="2.40.50.40">
    <property type="match status" value="1"/>
</dbReference>
<reference evidence="3" key="1">
    <citation type="submission" date="2016-05" db="EMBL/GenBank/DDBJ databases">
        <authorList>
            <person name="Lavstsen T."/>
            <person name="Jespersen J.S."/>
        </authorList>
    </citation>
    <scope>NUCLEOTIDE SEQUENCE</scope>
    <source>
        <tissue evidence="3">Brain</tissue>
    </source>
</reference>
<evidence type="ECO:0000259" key="2">
    <source>
        <dbReference type="SMART" id="SM00199"/>
    </source>
</evidence>
<keyword evidence="1" id="KW-0202">Cytokine</keyword>
<dbReference type="GO" id="GO:0005615">
    <property type="term" value="C:extracellular space"/>
    <property type="evidence" value="ECO:0007669"/>
    <property type="project" value="UniProtKB-KW"/>
</dbReference>